<comment type="similarity">
    <text evidence="2">Belongs to the oligopeptide OPT transporter family.</text>
</comment>
<feature type="compositionally biased region" description="Low complexity" evidence="9">
    <location>
        <begin position="31"/>
        <end position="50"/>
    </location>
</feature>
<evidence type="ECO:0000313" key="12">
    <source>
        <dbReference type="Proteomes" id="UP000245884"/>
    </source>
</evidence>
<feature type="transmembrane region" description="Helical" evidence="10">
    <location>
        <begin position="176"/>
        <end position="194"/>
    </location>
</feature>
<feature type="transmembrane region" description="Helical" evidence="10">
    <location>
        <begin position="389"/>
        <end position="410"/>
    </location>
</feature>
<feature type="transmembrane region" description="Helical" evidence="10">
    <location>
        <begin position="542"/>
        <end position="564"/>
    </location>
</feature>
<feature type="compositionally biased region" description="Polar residues" evidence="9">
    <location>
        <begin position="1"/>
        <end position="12"/>
    </location>
</feature>
<reference evidence="11 12" key="1">
    <citation type="journal article" date="2018" name="Mol. Biol. Evol.">
        <title>Broad Genomic Sampling Reveals a Smut Pathogenic Ancestry of the Fungal Clade Ustilaginomycotina.</title>
        <authorList>
            <person name="Kijpornyongpan T."/>
            <person name="Mondo S.J."/>
            <person name="Barry K."/>
            <person name="Sandor L."/>
            <person name="Lee J."/>
            <person name="Lipzen A."/>
            <person name="Pangilinan J."/>
            <person name="LaButti K."/>
            <person name="Hainaut M."/>
            <person name="Henrissat B."/>
            <person name="Grigoriev I.V."/>
            <person name="Spatafora J.W."/>
            <person name="Aime M.C."/>
        </authorList>
    </citation>
    <scope>NUCLEOTIDE SEQUENCE [LARGE SCALE GENOMIC DNA]</scope>
    <source>
        <strain evidence="11 12">MCA 5214</strain>
    </source>
</reference>
<comment type="subcellular location">
    <subcellularLocation>
        <location evidence="1">Membrane</location>
        <topology evidence="1">Multi-pass membrane protein</topology>
    </subcellularLocation>
</comment>
<evidence type="ECO:0000256" key="8">
    <source>
        <dbReference type="ARBA" id="ARBA00023136"/>
    </source>
</evidence>
<feature type="transmembrane region" description="Helical" evidence="10">
    <location>
        <begin position="701"/>
        <end position="720"/>
    </location>
</feature>
<evidence type="ECO:0000256" key="3">
    <source>
        <dbReference type="ARBA" id="ARBA00022448"/>
    </source>
</evidence>
<dbReference type="GO" id="GO:0015031">
    <property type="term" value="P:protein transport"/>
    <property type="evidence" value="ECO:0007669"/>
    <property type="project" value="UniProtKB-KW"/>
</dbReference>
<dbReference type="RefSeq" id="XP_025360138.1">
    <property type="nucleotide sequence ID" value="XM_025506842.1"/>
</dbReference>
<feature type="region of interest" description="Disordered" evidence="9">
    <location>
        <begin position="1"/>
        <end position="120"/>
    </location>
</feature>
<sequence>MSHLSKPSTSRYQPVPDVETTELPFRAATLARSPTVATPTSSAASSSTSRSHSERRRRHSSSLTDDGVDGDDGKDGAKLEDGGLSDDEEGGALEMDTFLPSGSRREGKPTPDIGGIDESAAGGTSDLLALVKKAVPETDDPTLPALTLRAVVIGSFFAALGAAVAQLFFFKSNSPGFSAYFVILITLPLGRWCARTLPERTIRIPLLGDVDLNPGDFSIKEHLLIAIIASSGATSAYASDIINIQILFFHHRMSTIPSLTLLLTTQLLGFGFAGLVHRLLVKTPSMVFPWTLVSTSLFHTLHGSQSLDMRRRLRFFTLAFLAVFCYQFLPALMAPTLSSVALLCLFGGPTSAMRVLGSGYKGLGLLNISFDWTAAGSSGPLFQPWWAAVNYYAGFILMMWIVMPVLYFGVNFWDAQSYPSVLSSALFTATTPREKFDVASVLTPDNTLDWTKWATKGPIRLTPYFALTYGVSFAILTSMLTHVFLWHRDDVKRALRNQVHDDYHNRAMRNYEEVPRSWYYITLGASLGAAILLVALTPELQLPVWALLIAVLIALAFLVPVGIVKAVSDTGVGLNVITEFVAGYMLPGRPIANVCFKCYGYMAMSQALNLVADMKLALYMKIPPRAMYKAQFLGTVIGCVVNYMVLSFVLSPTSGYVPFLSGEVEDPTGQWDGRKIHIFYSASIIWGAVGPQVFFAGTYRSLYWGFVIGALAPVPFYLVHRRSNARAWLAKYGIHLDCVAMPVFIHALAEAPQVPTNVILSGALVAYASQKWARTKHPKWFEKYNYVLSAALDAGTSINALVVFVMSVTLLKIAPMPHYWGNPATDSEYCSVPEAAIKS</sequence>
<organism evidence="11 12">
    <name type="scientific">Jaminaea rosea</name>
    <dbReference type="NCBI Taxonomy" id="1569628"/>
    <lineage>
        <taxon>Eukaryota</taxon>
        <taxon>Fungi</taxon>
        <taxon>Dikarya</taxon>
        <taxon>Basidiomycota</taxon>
        <taxon>Ustilaginomycotina</taxon>
        <taxon>Exobasidiomycetes</taxon>
        <taxon>Microstromatales</taxon>
        <taxon>Microstromatales incertae sedis</taxon>
        <taxon>Jaminaea</taxon>
    </lineage>
</organism>
<feature type="transmembrane region" description="Helical" evidence="10">
    <location>
        <begin position="315"/>
        <end position="333"/>
    </location>
</feature>
<feature type="compositionally biased region" description="Basic and acidic residues" evidence="9">
    <location>
        <begin position="71"/>
        <end position="81"/>
    </location>
</feature>
<evidence type="ECO:0000256" key="5">
    <source>
        <dbReference type="ARBA" id="ARBA00022856"/>
    </source>
</evidence>
<dbReference type="Proteomes" id="UP000245884">
    <property type="component" value="Unassembled WGS sequence"/>
</dbReference>
<feature type="transmembrane region" description="Helical" evidence="10">
    <location>
        <begin position="150"/>
        <end position="170"/>
    </location>
</feature>
<keyword evidence="12" id="KW-1185">Reference proteome</keyword>
<keyword evidence="8 10" id="KW-0472">Membrane</keyword>
<dbReference type="OrthoDB" id="9986677at2759"/>
<feature type="transmembrane region" description="Helical" evidence="10">
    <location>
        <begin position="518"/>
        <end position="536"/>
    </location>
</feature>
<dbReference type="EMBL" id="KZ819675">
    <property type="protein sequence ID" value="PWN25526.1"/>
    <property type="molecule type" value="Genomic_DNA"/>
</dbReference>
<feature type="transmembrane region" description="Helical" evidence="10">
    <location>
        <begin position="259"/>
        <end position="280"/>
    </location>
</feature>
<evidence type="ECO:0000256" key="7">
    <source>
        <dbReference type="ARBA" id="ARBA00022989"/>
    </source>
</evidence>
<evidence type="ECO:0000256" key="1">
    <source>
        <dbReference type="ARBA" id="ARBA00004141"/>
    </source>
</evidence>
<keyword evidence="4 10" id="KW-0812">Transmembrane</keyword>
<dbReference type="GO" id="GO:0016020">
    <property type="term" value="C:membrane"/>
    <property type="evidence" value="ECO:0007669"/>
    <property type="project" value="UniProtKB-SubCell"/>
</dbReference>
<keyword evidence="7 10" id="KW-1133">Transmembrane helix</keyword>
<dbReference type="GeneID" id="37028665"/>
<gene>
    <name evidence="11" type="ORF">BDZ90DRAFT_233970</name>
</gene>
<keyword evidence="3" id="KW-0813">Transport</keyword>
<keyword evidence="6" id="KW-0653">Protein transport</keyword>
<evidence type="ECO:0000256" key="9">
    <source>
        <dbReference type="SAM" id="MobiDB-lite"/>
    </source>
</evidence>
<dbReference type="AlphaFoldDB" id="A0A316UJT1"/>
<dbReference type="NCBIfam" id="TIGR00727">
    <property type="entry name" value="ISP4_OPT"/>
    <property type="match status" value="1"/>
</dbReference>
<accession>A0A316UJT1</accession>
<dbReference type="NCBIfam" id="TIGR00728">
    <property type="entry name" value="OPT_sfam"/>
    <property type="match status" value="1"/>
</dbReference>
<feature type="transmembrane region" description="Helical" evidence="10">
    <location>
        <begin position="786"/>
        <end position="811"/>
    </location>
</feature>
<dbReference type="InterPro" id="IPR004648">
    <property type="entry name" value="Oligpept_transpt"/>
</dbReference>
<proteinExistence type="inferred from homology"/>
<evidence type="ECO:0000256" key="2">
    <source>
        <dbReference type="ARBA" id="ARBA00008807"/>
    </source>
</evidence>
<feature type="transmembrane region" description="Helical" evidence="10">
    <location>
        <begin position="630"/>
        <end position="650"/>
    </location>
</feature>
<dbReference type="PANTHER" id="PTHR22601">
    <property type="entry name" value="ISP4 LIKE PROTEIN"/>
    <property type="match status" value="1"/>
</dbReference>
<name>A0A316UJT1_9BASI</name>
<feature type="transmembrane region" description="Helical" evidence="10">
    <location>
        <begin position="464"/>
        <end position="486"/>
    </location>
</feature>
<protein>
    <submittedName>
        <fullName evidence="11">OPT-domain-containing protein</fullName>
    </submittedName>
</protein>
<evidence type="ECO:0000256" key="4">
    <source>
        <dbReference type="ARBA" id="ARBA00022692"/>
    </source>
</evidence>
<evidence type="ECO:0000256" key="6">
    <source>
        <dbReference type="ARBA" id="ARBA00022927"/>
    </source>
</evidence>
<dbReference type="InterPro" id="IPR004813">
    <property type="entry name" value="OPT"/>
</dbReference>
<dbReference type="GO" id="GO:0035673">
    <property type="term" value="F:oligopeptide transmembrane transporter activity"/>
    <property type="evidence" value="ECO:0007669"/>
    <property type="project" value="InterPro"/>
</dbReference>
<evidence type="ECO:0000256" key="10">
    <source>
        <dbReference type="SAM" id="Phobius"/>
    </source>
</evidence>
<dbReference type="Pfam" id="PF03169">
    <property type="entry name" value="OPT"/>
    <property type="match status" value="1"/>
</dbReference>
<keyword evidence="5" id="KW-0571">Peptide transport</keyword>
<evidence type="ECO:0000313" key="11">
    <source>
        <dbReference type="EMBL" id="PWN25526.1"/>
    </source>
</evidence>